<sequence length="204" mass="23662">MSTYNTATTKTYDADADELGDSIYDNVDTTSRNTNRRDSIENVSRDIPPSRRSRNRSASSGDSRLGHTLYDITYGQSVDLNRFLEQLLHRESDLDFSTSGEDDFVAQNQENLSRQLRSDLEKLRADHDNVTSRAEGFLSQTDEYRYDLETAQENIAELNGKIERRDERITQWKDAYNRRSDDLKGRLKVQEDRVRALNEQNLQL</sequence>
<reference evidence="3 4" key="1">
    <citation type="journal article" date="2014" name="BMC Genomics">
        <title>Genome sequencing of four Aureobasidium pullulans varieties: biotechnological potential, stress tolerance, and description of new species.</title>
        <authorList>
            <person name="Gostin Ar C."/>
            <person name="Ohm R.A."/>
            <person name="Kogej T."/>
            <person name="Sonjak S."/>
            <person name="Turk M."/>
            <person name="Zajc J."/>
            <person name="Zalar P."/>
            <person name="Grube M."/>
            <person name="Sun H."/>
            <person name="Han J."/>
            <person name="Sharma A."/>
            <person name="Chiniquy J."/>
            <person name="Ngan C.Y."/>
            <person name="Lipzen A."/>
            <person name="Barry K."/>
            <person name="Grigoriev I.V."/>
            <person name="Gunde-Cimerman N."/>
        </authorList>
    </citation>
    <scope>NUCLEOTIDE SEQUENCE [LARGE SCALE GENOMIC DNA]</scope>
    <source>
        <strain evidence="3 4">CBS 147.97</strain>
    </source>
</reference>
<feature type="region of interest" description="Disordered" evidence="2">
    <location>
        <begin position="25"/>
        <end position="66"/>
    </location>
</feature>
<proteinExistence type="predicted"/>
<keyword evidence="1" id="KW-0175">Coiled coil</keyword>
<evidence type="ECO:0000256" key="2">
    <source>
        <dbReference type="SAM" id="MobiDB-lite"/>
    </source>
</evidence>
<feature type="coiled-coil region" evidence="1">
    <location>
        <begin position="106"/>
        <end position="200"/>
    </location>
</feature>
<keyword evidence="4" id="KW-1185">Reference proteome</keyword>
<dbReference type="EMBL" id="KL584730">
    <property type="protein sequence ID" value="KEQ68389.1"/>
    <property type="molecule type" value="Genomic_DNA"/>
</dbReference>
<evidence type="ECO:0000256" key="1">
    <source>
        <dbReference type="SAM" id="Coils"/>
    </source>
</evidence>
<organism evidence="3 4">
    <name type="scientific">Aureobasidium namibiae CBS 147.97</name>
    <dbReference type="NCBI Taxonomy" id="1043004"/>
    <lineage>
        <taxon>Eukaryota</taxon>
        <taxon>Fungi</taxon>
        <taxon>Dikarya</taxon>
        <taxon>Ascomycota</taxon>
        <taxon>Pezizomycotina</taxon>
        <taxon>Dothideomycetes</taxon>
        <taxon>Dothideomycetidae</taxon>
        <taxon>Dothideales</taxon>
        <taxon>Saccotheciaceae</taxon>
        <taxon>Aureobasidium</taxon>
    </lineage>
</organism>
<name>A0A074W9U4_9PEZI</name>
<protein>
    <submittedName>
        <fullName evidence="3">Uncharacterized protein</fullName>
    </submittedName>
</protein>
<dbReference type="AlphaFoldDB" id="A0A074W9U4"/>
<dbReference type="GeneID" id="25414351"/>
<evidence type="ECO:0000313" key="3">
    <source>
        <dbReference type="EMBL" id="KEQ68389.1"/>
    </source>
</evidence>
<evidence type="ECO:0000313" key="4">
    <source>
        <dbReference type="Proteomes" id="UP000027730"/>
    </source>
</evidence>
<gene>
    <name evidence="3" type="ORF">M436DRAFT_68137</name>
</gene>
<dbReference type="RefSeq" id="XP_013422609.1">
    <property type="nucleotide sequence ID" value="XM_013567155.1"/>
</dbReference>
<dbReference type="Proteomes" id="UP000027730">
    <property type="component" value="Unassembled WGS sequence"/>
</dbReference>
<dbReference type="HOGENOM" id="CLU_1342996_0_0_1"/>
<accession>A0A074W9U4</accession>
<feature type="compositionally biased region" description="Basic and acidic residues" evidence="2">
    <location>
        <begin position="35"/>
        <end position="44"/>
    </location>
</feature>